<name>A0A7J6T5R2_PEROL</name>
<protein>
    <submittedName>
        <fullName evidence="1">Uncharacterized protein</fullName>
    </submittedName>
</protein>
<accession>A0A7J6T5R2</accession>
<dbReference type="Proteomes" id="UP000574390">
    <property type="component" value="Unassembled WGS sequence"/>
</dbReference>
<gene>
    <name evidence="1" type="ORF">FOZ62_022059</name>
</gene>
<dbReference type="EMBL" id="JABANM010009908">
    <property type="protein sequence ID" value="KAF4740187.1"/>
    <property type="molecule type" value="Genomic_DNA"/>
</dbReference>
<feature type="non-terminal residue" evidence="1">
    <location>
        <position position="1"/>
    </location>
</feature>
<dbReference type="AlphaFoldDB" id="A0A7J6T5R2"/>
<comment type="caution">
    <text evidence="1">The sequence shown here is derived from an EMBL/GenBank/DDBJ whole genome shotgun (WGS) entry which is preliminary data.</text>
</comment>
<organism evidence="1 2">
    <name type="scientific">Perkinsus olseni</name>
    <name type="common">Perkinsus atlanticus</name>
    <dbReference type="NCBI Taxonomy" id="32597"/>
    <lineage>
        <taxon>Eukaryota</taxon>
        <taxon>Sar</taxon>
        <taxon>Alveolata</taxon>
        <taxon>Perkinsozoa</taxon>
        <taxon>Perkinsea</taxon>
        <taxon>Perkinsida</taxon>
        <taxon>Perkinsidae</taxon>
        <taxon>Perkinsus</taxon>
    </lineage>
</organism>
<evidence type="ECO:0000313" key="2">
    <source>
        <dbReference type="Proteomes" id="UP000574390"/>
    </source>
</evidence>
<evidence type="ECO:0000313" key="1">
    <source>
        <dbReference type="EMBL" id="KAF4740187.1"/>
    </source>
</evidence>
<feature type="non-terminal residue" evidence="1">
    <location>
        <position position="55"/>
    </location>
</feature>
<reference evidence="1 2" key="1">
    <citation type="submission" date="2020-04" db="EMBL/GenBank/DDBJ databases">
        <title>Perkinsus olseni comparative genomics.</title>
        <authorList>
            <person name="Bogema D.R."/>
        </authorList>
    </citation>
    <scope>NUCLEOTIDE SEQUENCE [LARGE SCALE GENOMIC DNA]</scope>
    <source>
        <strain evidence="1">ATCC PRA-205</strain>
    </source>
</reference>
<proteinExistence type="predicted"/>
<sequence length="55" mass="6231">LTAMNLRMSPSWSLDTRNGRNLSYPMAILVYRGSRHNMNHRKAALKVLSITSSGR</sequence>